<dbReference type="STRING" id="94130.A0A2Z6RAF0"/>
<sequence length="95" mass="10693">MFDILNGKRENPIPNINDKFVSHYKNVRPNIHQVISGLNNISPIELQLLNTLLSLKLKDIIVIGELESEDSDLASCEVCDINSDKISQSSTRIFI</sequence>
<evidence type="ECO:0000313" key="2">
    <source>
        <dbReference type="Proteomes" id="UP000247702"/>
    </source>
</evidence>
<name>A0A2Z6RAF0_9GLOM</name>
<organism evidence="1 2">
    <name type="scientific">Rhizophagus clarus</name>
    <dbReference type="NCBI Taxonomy" id="94130"/>
    <lineage>
        <taxon>Eukaryota</taxon>
        <taxon>Fungi</taxon>
        <taxon>Fungi incertae sedis</taxon>
        <taxon>Mucoromycota</taxon>
        <taxon>Glomeromycotina</taxon>
        <taxon>Glomeromycetes</taxon>
        <taxon>Glomerales</taxon>
        <taxon>Glomeraceae</taxon>
        <taxon>Rhizophagus</taxon>
    </lineage>
</organism>
<proteinExistence type="predicted"/>
<dbReference type="EMBL" id="BEXD01002668">
    <property type="protein sequence ID" value="GBB99020.1"/>
    <property type="molecule type" value="Genomic_DNA"/>
</dbReference>
<protein>
    <submittedName>
        <fullName evidence="1">Uncharacterized protein</fullName>
    </submittedName>
</protein>
<accession>A0A2Z6RAF0</accession>
<dbReference type="Proteomes" id="UP000247702">
    <property type="component" value="Unassembled WGS sequence"/>
</dbReference>
<gene>
    <name evidence="1" type="ORF">RclHR1_00340011</name>
</gene>
<keyword evidence="2" id="KW-1185">Reference proteome</keyword>
<dbReference type="AlphaFoldDB" id="A0A2Z6RAF0"/>
<reference evidence="1 2" key="1">
    <citation type="submission" date="2017-11" db="EMBL/GenBank/DDBJ databases">
        <title>The genome of Rhizophagus clarus HR1 reveals common genetic basis of auxotrophy among arbuscular mycorrhizal fungi.</title>
        <authorList>
            <person name="Kobayashi Y."/>
        </authorList>
    </citation>
    <scope>NUCLEOTIDE SEQUENCE [LARGE SCALE GENOMIC DNA]</scope>
    <source>
        <strain evidence="1 2">HR1</strain>
    </source>
</reference>
<evidence type="ECO:0000313" key="1">
    <source>
        <dbReference type="EMBL" id="GBB99020.1"/>
    </source>
</evidence>
<comment type="caution">
    <text evidence="1">The sequence shown here is derived from an EMBL/GenBank/DDBJ whole genome shotgun (WGS) entry which is preliminary data.</text>
</comment>